<name>A0A7M7GGJ6_STRPU</name>
<feature type="signal peptide" evidence="3">
    <location>
        <begin position="1"/>
        <end position="19"/>
    </location>
</feature>
<proteinExistence type="predicted"/>
<evidence type="ECO:0000256" key="3">
    <source>
        <dbReference type="SAM" id="SignalP"/>
    </source>
</evidence>
<dbReference type="OrthoDB" id="10518859at2759"/>
<feature type="region of interest" description="Disordered" evidence="1">
    <location>
        <begin position="82"/>
        <end position="112"/>
    </location>
</feature>
<accession>A0A7M7GGJ6</accession>
<evidence type="ECO:0000256" key="1">
    <source>
        <dbReference type="SAM" id="MobiDB-lite"/>
    </source>
</evidence>
<dbReference type="EnsemblMetazoa" id="XM_003725227">
    <property type="protein sequence ID" value="XP_003725275"/>
    <property type="gene ID" value="LOC100891838"/>
</dbReference>
<dbReference type="Proteomes" id="UP000007110">
    <property type="component" value="Unassembled WGS sequence"/>
</dbReference>
<keyword evidence="3" id="KW-0732">Signal</keyword>
<dbReference type="KEGG" id="spu:100891838"/>
<reference evidence="4" key="2">
    <citation type="submission" date="2021-01" db="UniProtKB">
        <authorList>
            <consortium name="EnsemblMetazoa"/>
        </authorList>
    </citation>
    <scope>IDENTIFICATION</scope>
</reference>
<dbReference type="InParanoid" id="A0A7M7GGJ6"/>
<feature type="compositionally biased region" description="Gly residues" evidence="1">
    <location>
        <begin position="102"/>
        <end position="112"/>
    </location>
</feature>
<dbReference type="OMA" id="IKACSAQ"/>
<dbReference type="RefSeq" id="XP_003725275.1">
    <property type="nucleotide sequence ID" value="XM_003725227.3"/>
</dbReference>
<keyword evidence="2" id="KW-1133">Transmembrane helix</keyword>
<dbReference type="GeneID" id="100891838"/>
<evidence type="ECO:0000313" key="5">
    <source>
        <dbReference type="Proteomes" id="UP000007110"/>
    </source>
</evidence>
<protein>
    <submittedName>
        <fullName evidence="4">Uncharacterized protein</fullName>
    </submittedName>
</protein>
<organism evidence="4 5">
    <name type="scientific">Strongylocentrotus purpuratus</name>
    <name type="common">Purple sea urchin</name>
    <dbReference type="NCBI Taxonomy" id="7668"/>
    <lineage>
        <taxon>Eukaryota</taxon>
        <taxon>Metazoa</taxon>
        <taxon>Echinodermata</taxon>
        <taxon>Eleutherozoa</taxon>
        <taxon>Echinozoa</taxon>
        <taxon>Echinoidea</taxon>
        <taxon>Euechinoidea</taxon>
        <taxon>Echinacea</taxon>
        <taxon>Camarodonta</taxon>
        <taxon>Echinidea</taxon>
        <taxon>Strongylocentrotidae</taxon>
        <taxon>Strongylocentrotus</taxon>
    </lineage>
</organism>
<reference evidence="5" key="1">
    <citation type="submission" date="2015-02" db="EMBL/GenBank/DDBJ databases">
        <title>Genome sequencing for Strongylocentrotus purpuratus.</title>
        <authorList>
            <person name="Murali S."/>
            <person name="Liu Y."/>
            <person name="Vee V."/>
            <person name="English A."/>
            <person name="Wang M."/>
            <person name="Skinner E."/>
            <person name="Han Y."/>
            <person name="Muzny D.M."/>
            <person name="Worley K.C."/>
            <person name="Gibbs R.A."/>
        </authorList>
    </citation>
    <scope>NUCLEOTIDE SEQUENCE</scope>
</reference>
<feature type="transmembrane region" description="Helical" evidence="2">
    <location>
        <begin position="178"/>
        <end position="200"/>
    </location>
</feature>
<dbReference type="AlphaFoldDB" id="A0A7M7GGJ6"/>
<keyword evidence="5" id="KW-1185">Reference proteome</keyword>
<keyword evidence="2" id="KW-0812">Transmembrane</keyword>
<evidence type="ECO:0000256" key="2">
    <source>
        <dbReference type="SAM" id="Phobius"/>
    </source>
</evidence>
<keyword evidence="2" id="KW-0472">Membrane</keyword>
<sequence>MKMQLLAVCLLMPILACSAQFDWLLNYRQLNAGAPQRQTEFGFMKPSTTPKPFGMVPKQRRDGNLFGLGAAANDFAGGSSTGSYTPLDTAPVENPALAGTGDTSGNGGSDWGINTGGADYGGNSGGTGHGGTGGVSGGAGGGMGGGSGVAGGSFADGGNPGYDDSMQNLANGASAGSIAGIVIGVIILLSVLAGVSFFVMRQVHRKVQANVTSTRA</sequence>
<evidence type="ECO:0000313" key="4">
    <source>
        <dbReference type="EnsemblMetazoa" id="XP_003725275"/>
    </source>
</evidence>
<feature type="chain" id="PRO_5029870230" evidence="3">
    <location>
        <begin position="20"/>
        <end position="216"/>
    </location>
</feature>